<dbReference type="InterPro" id="IPR014048">
    <property type="entry name" value="MethylDNA_cys_MeTrfase_DNA-bd"/>
</dbReference>
<dbReference type="GO" id="GO:0003824">
    <property type="term" value="F:catalytic activity"/>
    <property type="evidence" value="ECO:0007669"/>
    <property type="project" value="InterPro"/>
</dbReference>
<dbReference type="Proteomes" id="UP001515100">
    <property type="component" value="Unassembled WGS sequence"/>
</dbReference>
<dbReference type="PANTHER" id="PTHR42942">
    <property type="entry name" value="6-O-METHYLGUANINE DNA METHYLTRANSFERASE"/>
    <property type="match status" value="1"/>
</dbReference>
<feature type="domain" description="Methylated-DNA-[protein]-cysteine S-methyltransferase DNA binding" evidence="3">
    <location>
        <begin position="24"/>
        <end position="94"/>
    </location>
</feature>
<evidence type="ECO:0000259" key="3">
    <source>
        <dbReference type="Pfam" id="PF01035"/>
    </source>
</evidence>
<dbReference type="InterPro" id="IPR036388">
    <property type="entry name" value="WH-like_DNA-bd_sf"/>
</dbReference>
<protein>
    <submittedName>
        <fullName evidence="4">MGMT family protein</fullName>
    </submittedName>
</protein>
<evidence type="ECO:0000313" key="4">
    <source>
        <dbReference type="EMBL" id="KAA1373653.1"/>
    </source>
</evidence>
<feature type="region of interest" description="Disordered" evidence="2">
    <location>
        <begin position="1"/>
        <end position="24"/>
    </location>
</feature>
<dbReference type="EMBL" id="SDPP02000005">
    <property type="protein sequence ID" value="KAA1373653.1"/>
    <property type="molecule type" value="Genomic_DNA"/>
</dbReference>
<organism evidence="4 5">
    <name type="scientific">Aeromicrobium fastidiosum</name>
    <dbReference type="NCBI Taxonomy" id="52699"/>
    <lineage>
        <taxon>Bacteria</taxon>
        <taxon>Bacillati</taxon>
        <taxon>Actinomycetota</taxon>
        <taxon>Actinomycetes</taxon>
        <taxon>Propionibacteriales</taxon>
        <taxon>Nocardioidaceae</taxon>
        <taxon>Aeromicrobium</taxon>
    </lineage>
</organism>
<dbReference type="PANTHER" id="PTHR42942:SF1">
    <property type="entry name" value="ALKYLTRANSFERASE-LIKE PROTEIN 1"/>
    <property type="match status" value="1"/>
</dbReference>
<dbReference type="SUPFAM" id="SSF46767">
    <property type="entry name" value="Methylated DNA-protein cysteine methyltransferase, C-terminal domain"/>
    <property type="match status" value="1"/>
</dbReference>
<dbReference type="InterPro" id="IPR036217">
    <property type="entry name" value="MethylDNA_cys_MeTrfase_DNAb"/>
</dbReference>
<dbReference type="AlphaFoldDB" id="A0A641AJC7"/>
<evidence type="ECO:0000256" key="2">
    <source>
        <dbReference type="SAM" id="MobiDB-lite"/>
    </source>
</evidence>
<keyword evidence="5" id="KW-1185">Reference proteome</keyword>
<keyword evidence="1" id="KW-0227">DNA damage</keyword>
<comment type="caution">
    <text evidence="4">The sequence shown here is derived from an EMBL/GenBank/DDBJ whole genome shotgun (WGS) entry which is preliminary data.</text>
</comment>
<evidence type="ECO:0000256" key="1">
    <source>
        <dbReference type="ARBA" id="ARBA00022763"/>
    </source>
</evidence>
<reference evidence="4" key="1">
    <citation type="submission" date="2019-09" db="EMBL/GenBank/DDBJ databases">
        <authorList>
            <person name="Li J."/>
        </authorList>
    </citation>
    <scope>NUCLEOTIDE SEQUENCE [LARGE SCALE GENOMIC DNA]</scope>
    <source>
        <strain evidence="4">NRBC 14897</strain>
    </source>
</reference>
<dbReference type="Gene3D" id="1.10.10.10">
    <property type="entry name" value="Winged helix-like DNA-binding domain superfamily/Winged helix DNA-binding domain"/>
    <property type="match status" value="1"/>
</dbReference>
<sequence>MTSDESVLPLPGGGHADPPEHLSPFQQHVVDVVAALEPGELVTYGEVALEAGHPGAGQAVANVLRRVPGLPWWRVLPASGHLYRQHRDVATPLLLAEGHTIDESGRVHPGSGTG</sequence>
<name>A0A641AJC7_9ACTN</name>
<gene>
    <name evidence="4" type="ORF">ESP62_017000</name>
</gene>
<proteinExistence type="predicted"/>
<dbReference type="Pfam" id="PF01035">
    <property type="entry name" value="DNA_binding_1"/>
    <property type="match status" value="1"/>
</dbReference>
<dbReference type="InterPro" id="IPR052520">
    <property type="entry name" value="ATL_DNA_repair"/>
</dbReference>
<evidence type="ECO:0000313" key="5">
    <source>
        <dbReference type="Proteomes" id="UP001515100"/>
    </source>
</evidence>
<accession>A0A641AJC7</accession>
<dbReference type="RefSeq" id="WP_129185086.1">
    <property type="nucleotide sequence ID" value="NZ_JAGIOG010000001.1"/>
</dbReference>
<dbReference type="GO" id="GO:0006281">
    <property type="term" value="P:DNA repair"/>
    <property type="evidence" value="ECO:0007669"/>
    <property type="project" value="InterPro"/>
</dbReference>
<dbReference type="CDD" id="cd06445">
    <property type="entry name" value="ATase"/>
    <property type="match status" value="1"/>
</dbReference>
<dbReference type="OrthoDB" id="9132167at2"/>